<dbReference type="Pfam" id="PF01323">
    <property type="entry name" value="DSBA"/>
    <property type="match status" value="1"/>
</dbReference>
<evidence type="ECO:0000313" key="8">
    <source>
        <dbReference type="EMBL" id="USQ81991.1"/>
    </source>
</evidence>
<name>A0ABY4YZ18_9MICO</name>
<dbReference type="EMBL" id="CP099489">
    <property type="protein sequence ID" value="USQ81991.1"/>
    <property type="molecule type" value="Genomic_DNA"/>
</dbReference>
<dbReference type="InterPro" id="IPR013766">
    <property type="entry name" value="Thioredoxin_domain"/>
</dbReference>
<keyword evidence="6" id="KW-1133">Transmembrane helix</keyword>
<keyword evidence="6" id="KW-0812">Transmembrane</keyword>
<keyword evidence="9" id="KW-1185">Reference proteome</keyword>
<keyword evidence="6" id="KW-0472">Membrane</keyword>
<feature type="transmembrane region" description="Helical" evidence="6">
    <location>
        <begin position="12"/>
        <end position="31"/>
    </location>
</feature>
<evidence type="ECO:0000256" key="1">
    <source>
        <dbReference type="ARBA" id="ARBA00022729"/>
    </source>
</evidence>
<dbReference type="Gene3D" id="3.40.30.10">
    <property type="entry name" value="Glutaredoxin"/>
    <property type="match status" value="1"/>
</dbReference>
<organism evidence="8 9">
    <name type="scientific">Ornithinimicrobium faecis</name>
    <dbReference type="NCBI Taxonomy" id="2934158"/>
    <lineage>
        <taxon>Bacteria</taxon>
        <taxon>Bacillati</taxon>
        <taxon>Actinomycetota</taxon>
        <taxon>Actinomycetes</taxon>
        <taxon>Micrococcales</taxon>
        <taxon>Ornithinimicrobiaceae</taxon>
        <taxon>Ornithinimicrobium</taxon>
    </lineage>
</organism>
<dbReference type="Proteomes" id="UP001056455">
    <property type="component" value="Chromosome"/>
</dbReference>
<dbReference type="RefSeq" id="WP_252595528.1">
    <property type="nucleotide sequence ID" value="NZ_CP099489.1"/>
</dbReference>
<feature type="region of interest" description="Disordered" evidence="5">
    <location>
        <begin position="37"/>
        <end position="67"/>
    </location>
</feature>
<evidence type="ECO:0000259" key="7">
    <source>
        <dbReference type="PROSITE" id="PS51352"/>
    </source>
</evidence>
<proteinExistence type="predicted"/>
<keyword evidence="1" id="KW-0732">Signal</keyword>
<dbReference type="PANTHER" id="PTHR13887">
    <property type="entry name" value="GLUTATHIONE S-TRANSFERASE KAPPA"/>
    <property type="match status" value="1"/>
</dbReference>
<evidence type="ECO:0000256" key="5">
    <source>
        <dbReference type="SAM" id="MobiDB-lite"/>
    </source>
</evidence>
<gene>
    <name evidence="8" type="ORF">NF556_10220</name>
</gene>
<dbReference type="InterPro" id="IPR036249">
    <property type="entry name" value="Thioredoxin-like_sf"/>
</dbReference>
<evidence type="ECO:0000256" key="6">
    <source>
        <dbReference type="SAM" id="Phobius"/>
    </source>
</evidence>
<evidence type="ECO:0000256" key="3">
    <source>
        <dbReference type="ARBA" id="ARBA00023157"/>
    </source>
</evidence>
<protein>
    <submittedName>
        <fullName evidence="8">Thioredoxin domain-containing protein</fullName>
    </submittedName>
</protein>
<evidence type="ECO:0000256" key="4">
    <source>
        <dbReference type="ARBA" id="ARBA00023284"/>
    </source>
</evidence>
<dbReference type="SUPFAM" id="SSF52833">
    <property type="entry name" value="Thioredoxin-like"/>
    <property type="match status" value="1"/>
</dbReference>
<keyword evidence="4" id="KW-0676">Redox-active center</keyword>
<keyword evidence="2" id="KW-0560">Oxidoreductase</keyword>
<reference evidence="8" key="1">
    <citation type="submission" date="2022-06" db="EMBL/GenBank/DDBJ databases">
        <title>Ornithinimicrobium HY1793.</title>
        <authorList>
            <person name="Huang Y."/>
        </authorList>
    </citation>
    <scope>NUCLEOTIDE SEQUENCE</scope>
    <source>
        <strain evidence="8">HY1793</strain>
    </source>
</reference>
<evidence type="ECO:0000256" key="2">
    <source>
        <dbReference type="ARBA" id="ARBA00023002"/>
    </source>
</evidence>
<dbReference type="PROSITE" id="PS51352">
    <property type="entry name" value="THIOREDOXIN_2"/>
    <property type="match status" value="1"/>
</dbReference>
<dbReference type="PANTHER" id="PTHR13887:SF14">
    <property type="entry name" value="DISULFIDE BOND FORMATION PROTEIN D"/>
    <property type="match status" value="1"/>
</dbReference>
<evidence type="ECO:0000313" key="9">
    <source>
        <dbReference type="Proteomes" id="UP001056455"/>
    </source>
</evidence>
<dbReference type="InterPro" id="IPR001853">
    <property type="entry name" value="DSBA-like_thioredoxin_dom"/>
</dbReference>
<sequence length="253" mass="26573">MSSQSARRPARSWVVPVAVLAVLALLITLVLNLSGGSQEPDTGAAPAAQSESSATEDPSDAAPTEVQGAVQPALTDIERRDEADPLAAGPVDAPVALVIFSDYQCPYCARWSEDTLPVMLERAEAGDLRVEWRDVNIFGVASERASRAAYAAALQDSFWDYHDALYPDGETRSEGDLSQEALEALAGDLGLDTEKFAEDMHSPATDQAIAGNAKLGLDIGAYSTPAFILGGQPIVGAQPTQVFVDALDTALAS</sequence>
<accession>A0ABY4YZ18</accession>
<feature type="domain" description="Thioredoxin" evidence="7">
    <location>
        <begin position="33"/>
        <end position="252"/>
    </location>
</feature>
<keyword evidence="3" id="KW-1015">Disulfide bond</keyword>